<accession>A0AC61TSC9</accession>
<dbReference type="Proteomes" id="UP000829362">
    <property type="component" value="Segment"/>
</dbReference>
<dbReference type="EMBL" id="OL473597">
    <property type="protein sequence ID" value="UNH61135.1"/>
    <property type="molecule type" value="Genomic_DNA"/>
</dbReference>
<protein>
    <submittedName>
        <fullName evidence="1">Uncharacterized protein</fullName>
    </submittedName>
</protein>
<evidence type="ECO:0000313" key="1">
    <source>
        <dbReference type="EMBL" id="UNH61135.1"/>
    </source>
</evidence>
<gene>
    <name evidence="1" type="ORF">SSZBM1_18</name>
</gene>
<name>A0AC61TSC9_9CAUD</name>
<keyword evidence="2" id="KW-1185">Reference proteome</keyword>
<reference evidence="1" key="1">
    <citation type="submission" date="2021-11" db="EMBL/GenBank/DDBJ databases">
        <authorList>
            <person name="Rong C."/>
            <person name="Yang Y."/>
            <person name="Li S."/>
            <person name="Zhou K."/>
            <person name="Xu Y."/>
            <person name="Zhang R."/>
            <person name="Zhang Y."/>
        </authorList>
    </citation>
    <scope>NUCLEOTIDE SEQUENCE</scope>
</reference>
<evidence type="ECO:0000313" key="2">
    <source>
        <dbReference type="Proteomes" id="UP000829362"/>
    </source>
</evidence>
<proteinExistence type="predicted"/>
<sequence length="60" mass="6530">MFSLVSFGTFAVGIALGYKIGFFYGFSCGRDDQAVVARIAEKSQNEVSGSKGSQVRDPWF</sequence>
<organism evidence="1 2">
    <name type="scientific">Synechococcus phage S-SZBM1</name>
    <dbReference type="NCBI Taxonomy" id="2926475"/>
    <lineage>
        <taxon>Viruses</taxon>
        <taxon>Duplodnaviria</taxon>
        <taxon>Heunggongvirae</taxon>
        <taxon>Uroviricota</taxon>
        <taxon>Caudoviricetes</taxon>
        <taxon>Pantevenvirales</taxon>
        <taxon>Kyanoviridae</taxon>
        <taxon>Shenzhenivirus</taxon>
        <taxon>Shenzhenivirus sszbm1</taxon>
    </lineage>
</organism>